<dbReference type="InterPro" id="IPR051321">
    <property type="entry name" value="PHA/PHB_synthase"/>
</dbReference>
<dbReference type="Pfam" id="PF00561">
    <property type="entry name" value="Abhydrolase_1"/>
    <property type="match status" value="1"/>
</dbReference>
<feature type="domain" description="AB hydrolase-1" evidence="1">
    <location>
        <begin position="93"/>
        <end position="185"/>
    </location>
</feature>
<organism evidence="2 3">
    <name type="scientific">Alcanivorax nanhaiticus</name>
    <dbReference type="NCBI Taxonomy" id="1177154"/>
    <lineage>
        <taxon>Bacteria</taxon>
        <taxon>Pseudomonadati</taxon>
        <taxon>Pseudomonadota</taxon>
        <taxon>Gammaproteobacteria</taxon>
        <taxon>Oceanospirillales</taxon>
        <taxon>Alcanivoracaceae</taxon>
        <taxon>Alcanivorax</taxon>
    </lineage>
</organism>
<dbReference type="AlphaFoldDB" id="A0A095SMH6"/>
<comment type="caution">
    <text evidence="2">The sequence shown here is derived from an EMBL/GenBank/DDBJ whole genome shotgun (WGS) entry which is preliminary data.</text>
</comment>
<dbReference type="PANTHER" id="PTHR36837:SF2">
    <property type="entry name" value="POLY(3-HYDROXYALKANOATE) POLYMERASE SUBUNIT PHAC"/>
    <property type="match status" value="1"/>
</dbReference>
<dbReference type="eggNOG" id="COG3243">
    <property type="taxonomic scope" value="Bacteria"/>
</dbReference>
<dbReference type="InterPro" id="IPR000073">
    <property type="entry name" value="AB_hydrolase_1"/>
</dbReference>
<dbReference type="Proteomes" id="UP000029444">
    <property type="component" value="Unassembled WGS sequence"/>
</dbReference>
<evidence type="ECO:0000259" key="1">
    <source>
        <dbReference type="Pfam" id="PF00561"/>
    </source>
</evidence>
<sequence>MAPPSRLKTGLRAVGHIVERRRHPQRFIQVDKAPWDEIYRDGIMAVRHYSLPPGDSIPLNNDRVAVERKRHRIPLLLIPALGIHCWTYDLMPNRSMVLYLMARGYDVYLVDWGKPSQDERGLDLDTYVNRWLPAAVEAVRTHSEAEQVNLMGYCMGGLLSLMYLGGHPENPVRSLITIASPVNFHKSGPFGKAMGLAAIPAMKIHDWFKVRLEPLDDKLFHIPAGLLAFGFKMTNPPGVVQAYMDLIRNLADREYVSEYMTMGQWFNEMVDYPGAVVREVIEKMILANSLARGRIRIGGQSVDFASIKQDLLAFAGTTDGIVSLRAAREIMKLVGSQDKRFEEVPGGHAGVFSGSKAPSHAWRISADWLSTRSD</sequence>
<keyword evidence="3" id="KW-1185">Reference proteome</keyword>
<evidence type="ECO:0000313" key="3">
    <source>
        <dbReference type="Proteomes" id="UP000029444"/>
    </source>
</evidence>
<dbReference type="EMBL" id="ARXV01000003">
    <property type="protein sequence ID" value="KGD65777.1"/>
    <property type="molecule type" value="Genomic_DNA"/>
</dbReference>
<accession>A0A095SMH6</accession>
<dbReference type="PANTHER" id="PTHR36837">
    <property type="entry name" value="POLY(3-HYDROXYALKANOATE) POLYMERASE SUBUNIT PHAC"/>
    <property type="match status" value="1"/>
</dbReference>
<protein>
    <submittedName>
        <fullName evidence="2">Polyhydroxyalkanoate synthase</fullName>
    </submittedName>
</protein>
<gene>
    <name evidence="2" type="ORF">Y5S_01001</name>
</gene>
<dbReference type="RefSeq" id="WP_035230999.1">
    <property type="nucleotide sequence ID" value="NZ_ARXV01000003.1"/>
</dbReference>
<proteinExistence type="predicted"/>
<reference evidence="2 3" key="1">
    <citation type="submission" date="2012-09" db="EMBL/GenBank/DDBJ databases">
        <title>Genome Sequence of alkane-degrading Bacterium Alcanivorax sp. 19-m-6.</title>
        <authorList>
            <person name="Lai Q."/>
            <person name="Shao Z."/>
        </authorList>
    </citation>
    <scope>NUCLEOTIDE SEQUENCE [LARGE SCALE GENOMIC DNA]</scope>
    <source>
        <strain evidence="2 3">19-m-6</strain>
    </source>
</reference>
<dbReference type="InterPro" id="IPR029058">
    <property type="entry name" value="AB_hydrolase_fold"/>
</dbReference>
<dbReference type="PATRIC" id="fig|1177154.3.peg.1014"/>
<name>A0A095SMH6_9GAMM</name>
<dbReference type="SUPFAM" id="SSF53474">
    <property type="entry name" value="alpha/beta-Hydrolases"/>
    <property type="match status" value="1"/>
</dbReference>
<evidence type="ECO:0000313" key="2">
    <source>
        <dbReference type="EMBL" id="KGD65777.1"/>
    </source>
</evidence>
<dbReference type="Gene3D" id="3.40.50.1820">
    <property type="entry name" value="alpha/beta hydrolase"/>
    <property type="match status" value="1"/>
</dbReference>
<dbReference type="STRING" id="1177154.Y5S_01001"/>